<organism evidence="10 11">
    <name type="scientific">Gibbsiella quercinecans</name>
    <dbReference type="NCBI Taxonomy" id="929813"/>
    <lineage>
        <taxon>Bacteria</taxon>
        <taxon>Pseudomonadati</taxon>
        <taxon>Pseudomonadota</taxon>
        <taxon>Gammaproteobacteria</taxon>
        <taxon>Enterobacterales</taxon>
        <taxon>Yersiniaceae</taxon>
        <taxon>Gibbsiella</taxon>
    </lineage>
</organism>
<dbReference type="PROSITE" id="PS01124">
    <property type="entry name" value="HTH_ARAC_FAMILY_2"/>
    <property type="match status" value="1"/>
</dbReference>
<dbReference type="InterPro" id="IPR047220">
    <property type="entry name" value="RhaR_RhaS-like_N"/>
</dbReference>
<dbReference type="InterPro" id="IPR023699">
    <property type="entry name" value="Tscrpt_act_RhaR"/>
</dbReference>
<evidence type="ECO:0000313" key="11">
    <source>
        <dbReference type="Proteomes" id="UP000217182"/>
    </source>
</evidence>
<dbReference type="PROSITE" id="PS00041">
    <property type="entry name" value="HTH_ARAC_FAMILY_1"/>
    <property type="match status" value="1"/>
</dbReference>
<keyword evidence="1 8" id="KW-0963">Cytoplasm</keyword>
<dbReference type="RefSeq" id="WP_095846885.1">
    <property type="nucleotide sequence ID" value="NZ_CP014136.1"/>
</dbReference>
<dbReference type="Pfam" id="PF02311">
    <property type="entry name" value="AraC_binding"/>
    <property type="match status" value="1"/>
</dbReference>
<evidence type="ECO:0000256" key="7">
    <source>
        <dbReference type="ARBA" id="ARBA00023308"/>
    </source>
</evidence>
<dbReference type="SUPFAM" id="SSF46689">
    <property type="entry name" value="Homeodomain-like"/>
    <property type="match status" value="1"/>
</dbReference>
<dbReference type="HAMAP" id="MF_01533">
    <property type="entry name" value="HTH_type_RhaR"/>
    <property type="match status" value="1"/>
</dbReference>
<dbReference type="InterPro" id="IPR018062">
    <property type="entry name" value="HTH_AraC-typ_CS"/>
</dbReference>
<dbReference type="KEGG" id="gqu:AWC35_13660"/>
<keyword evidence="7 8" id="KW-0684">Rhamnose metabolism</keyword>
<comment type="subunit">
    <text evidence="8">Binds DNA as a dimer.</text>
</comment>
<keyword evidence="4 8" id="KW-0238">DNA-binding</keyword>
<dbReference type="Pfam" id="PF12833">
    <property type="entry name" value="HTH_18"/>
    <property type="match status" value="1"/>
</dbReference>
<dbReference type="GO" id="GO:0045893">
    <property type="term" value="P:positive regulation of DNA-templated transcription"/>
    <property type="evidence" value="ECO:0007669"/>
    <property type="project" value="UniProtKB-UniRule"/>
</dbReference>
<keyword evidence="5 8" id="KW-0010">Activator</keyword>
<dbReference type="NCBIfam" id="NF010026">
    <property type="entry name" value="PRK13501.1"/>
    <property type="match status" value="1"/>
</dbReference>
<name>A0A250B235_9GAMM</name>
<evidence type="ECO:0000313" key="10">
    <source>
        <dbReference type="EMBL" id="ATA20298.1"/>
    </source>
</evidence>
<reference evidence="10 11" key="1">
    <citation type="submission" date="2016-01" db="EMBL/GenBank/DDBJ databases">
        <authorList>
            <person name="Oliw E.H."/>
        </authorList>
    </citation>
    <scope>NUCLEOTIDE SEQUENCE [LARGE SCALE GENOMIC DNA]</scope>
    <source>
        <strain evidence="10 11">FRB97</strain>
    </source>
</reference>
<keyword evidence="3 8" id="KW-0805">Transcription regulation</keyword>
<keyword evidence="2 8" id="KW-0677">Repeat</keyword>
<evidence type="ECO:0000256" key="6">
    <source>
        <dbReference type="ARBA" id="ARBA00023163"/>
    </source>
</evidence>
<comment type="function">
    <text evidence="8">Activates expression of the rhaSR operon in response to L-rhamnose.</text>
</comment>
<evidence type="ECO:0000256" key="5">
    <source>
        <dbReference type="ARBA" id="ARBA00023159"/>
    </source>
</evidence>
<evidence type="ECO:0000256" key="4">
    <source>
        <dbReference type="ARBA" id="ARBA00023125"/>
    </source>
</evidence>
<dbReference type="Gene3D" id="1.10.10.60">
    <property type="entry name" value="Homeodomain-like"/>
    <property type="match status" value="1"/>
</dbReference>
<proteinExistence type="inferred from homology"/>
<dbReference type="InterPro" id="IPR018060">
    <property type="entry name" value="HTH_AraC"/>
</dbReference>
<dbReference type="CDD" id="cd06977">
    <property type="entry name" value="cupin_RhaR_RhaS-like_N"/>
    <property type="match status" value="1"/>
</dbReference>
<dbReference type="InterPro" id="IPR037923">
    <property type="entry name" value="HTH-like"/>
</dbReference>
<evidence type="ECO:0000259" key="9">
    <source>
        <dbReference type="PROSITE" id="PS01124"/>
    </source>
</evidence>
<dbReference type="InterPro" id="IPR014710">
    <property type="entry name" value="RmlC-like_jellyroll"/>
</dbReference>
<dbReference type="PRINTS" id="PR00032">
    <property type="entry name" value="HTHARAC"/>
</dbReference>
<evidence type="ECO:0000256" key="1">
    <source>
        <dbReference type="ARBA" id="ARBA00022490"/>
    </source>
</evidence>
<dbReference type="GO" id="GO:0003700">
    <property type="term" value="F:DNA-binding transcription factor activity"/>
    <property type="evidence" value="ECO:0007669"/>
    <property type="project" value="UniProtKB-UniRule"/>
</dbReference>
<dbReference type="InterPro" id="IPR020449">
    <property type="entry name" value="Tscrpt_reg_AraC-type_HTH"/>
</dbReference>
<feature type="site" description="Interaction with sigma-70" evidence="8">
    <location>
        <position position="246"/>
    </location>
</feature>
<accession>A0A250B235</accession>
<dbReference type="SUPFAM" id="SSF51215">
    <property type="entry name" value="Regulatory protein AraC"/>
    <property type="match status" value="1"/>
</dbReference>
<dbReference type="Gene3D" id="2.60.120.10">
    <property type="entry name" value="Jelly Rolls"/>
    <property type="match status" value="1"/>
</dbReference>
<dbReference type="GO" id="GO:0005737">
    <property type="term" value="C:cytoplasm"/>
    <property type="evidence" value="ECO:0007669"/>
    <property type="project" value="UniProtKB-SubCell"/>
</dbReference>
<evidence type="ECO:0000256" key="2">
    <source>
        <dbReference type="ARBA" id="ARBA00022737"/>
    </source>
</evidence>
<sequence length="295" mass="34175">MADQLILKKDDFFATATQPVAVADRYPQNVFAEHTHEFCEVVLIWRGNGLHTLNDRPYRITCGDLFYIRAEDRHSYESVDKLMLHNIIYCPERLKLNVDWGELLQQRQPPGCSPHWRLSSHGMAQARQVIGQLEHESQKRDQLSYCLAESLFLQLAIILRRHRYQPASASGLEKGEGIDLLLATLGNSLARPFNLQQFCQRQQLAERPLRELFRQQTGMTVNQYLRQLRICQAQHLLRHSDMLISDIAARCGFEDSNYFSVVFTRETGMTPRLWRQRFGAATEREKARARSGSLC</sequence>
<evidence type="ECO:0000256" key="3">
    <source>
        <dbReference type="ARBA" id="ARBA00023015"/>
    </source>
</evidence>
<keyword evidence="6 8" id="KW-0804">Transcription</keyword>
<dbReference type="AlphaFoldDB" id="A0A250B235"/>
<dbReference type="OrthoDB" id="2547276at2"/>
<dbReference type="PANTHER" id="PTHR43280">
    <property type="entry name" value="ARAC-FAMILY TRANSCRIPTIONAL REGULATOR"/>
    <property type="match status" value="1"/>
</dbReference>
<protein>
    <recommendedName>
        <fullName evidence="8">HTH-type transcriptional activator RhaR</fullName>
    </recommendedName>
    <alternativeName>
        <fullName evidence="8">L-rhamnose operon transcriptional activator RhaR</fullName>
    </alternativeName>
</protein>
<dbReference type="SMART" id="SM00342">
    <property type="entry name" value="HTH_ARAC"/>
    <property type="match status" value="1"/>
</dbReference>
<dbReference type="NCBIfam" id="NF010027">
    <property type="entry name" value="PRK13502.1"/>
    <property type="match status" value="1"/>
</dbReference>
<dbReference type="InterPro" id="IPR009057">
    <property type="entry name" value="Homeodomain-like_sf"/>
</dbReference>
<dbReference type="PANTHER" id="PTHR43280:SF13">
    <property type="entry name" value="HTH-TYPE TRANSCRIPTIONAL ACTIVATOR RHAR"/>
    <property type="match status" value="1"/>
</dbReference>
<keyword evidence="11" id="KW-1185">Reference proteome</keyword>
<dbReference type="Proteomes" id="UP000217182">
    <property type="component" value="Chromosome"/>
</dbReference>
<dbReference type="InterPro" id="IPR003313">
    <property type="entry name" value="AraC-bd"/>
</dbReference>
<comment type="subcellular location">
    <subcellularLocation>
        <location evidence="8">Cytoplasm</location>
    </subcellularLocation>
</comment>
<dbReference type="GO" id="GO:0043565">
    <property type="term" value="F:sequence-specific DNA binding"/>
    <property type="evidence" value="ECO:0007669"/>
    <property type="project" value="InterPro"/>
</dbReference>
<gene>
    <name evidence="8" type="primary">rhaR</name>
    <name evidence="10" type="ORF">AWC35_13660</name>
</gene>
<feature type="domain" description="HTH araC/xylS-type" evidence="9">
    <location>
        <begin position="179"/>
        <end position="277"/>
    </location>
</feature>
<dbReference type="EMBL" id="CP014136">
    <property type="protein sequence ID" value="ATA20298.1"/>
    <property type="molecule type" value="Genomic_DNA"/>
</dbReference>
<evidence type="ECO:0000256" key="8">
    <source>
        <dbReference type="HAMAP-Rule" id="MF_01533"/>
    </source>
</evidence>